<evidence type="ECO:0008006" key="4">
    <source>
        <dbReference type="Google" id="ProtNLM"/>
    </source>
</evidence>
<gene>
    <name evidence="2" type="ORF">J7I42_12010</name>
</gene>
<evidence type="ECO:0000313" key="3">
    <source>
        <dbReference type="Proteomes" id="UP000677244"/>
    </source>
</evidence>
<dbReference type="RefSeq" id="WP_209139025.1">
    <property type="nucleotide sequence ID" value="NZ_JAGHKO010000001.1"/>
</dbReference>
<reference evidence="2 3" key="1">
    <citation type="submission" date="2021-03" db="EMBL/GenBank/DDBJ databases">
        <title>Assistant Professor.</title>
        <authorList>
            <person name="Huq M.A."/>
        </authorList>
    </citation>
    <scope>NUCLEOTIDE SEQUENCE [LARGE SCALE GENOMIC DNA]</scope>
    <source>
        <strain evidence="2 3">MAH-29</strain>
    </source>
</reference>
<dbReference type="Proteomes" id="UP000677244">
    <property type="component" value="Unassembled WGS sequence"/>
</dbReference>
<keyword evidence="1" id="KW-1133">Transmembrane helix</keyword>
<evidence type="ECO:0000313" key="2">
    <source>
        <dbReference type="EMBL" id="MBO9200994.1"/>
    </source>
</evidence>
<dbReference type="EMBL" id="JAGHKO010000001">
    <property type="protein sequence ID" value="MBO9200994.1"/>
    <property type="molecule type" value="Genomic_DNA"/>
</dbReference>
<protein>
    <recommendedName>
        <fullName evidence="4">Lipocalin-like domain-containing protein</fullName>
    </recommendedName>
</protein>
<feature type="transmembrane region" description="Helical" evidence="1">
    <location>
        <begin position="15"/>
        <end position="32"/>
    </location>
</feature>
<sequence length="148" mass="16944">MIHNVPTCVNGKRPLATIAYMALLSLLMGACRKKDEKGVTERLMNRWTVVQFNDTSFVLNSPSVPSKYEGIKEDYMDFRKDGKLYSSINNALDTAQYTYSEQNLKVNVQNLQYRILYLTDNSMVLWDPHIASSPNATSYISHKVTLKR</sequence>
<keyword evidence="1" id="KW-0812">Transmembrane</keyword>
<name>A0ABS3YT17_9BACT</name>
<comment type="caution">
    <text evidence="2">The sequence shown here is derived from an EMBL/GenBank/DDBJ whole genome shotgun (WGS) entry which is preliminary data.</text>
</comment>
<organism evidence="2 3">
    <name type="scientific">Niastella soli</name>
    <dbReference type="NCBI Taxonomy" id="2821487"/>
    <lineage>
        <taxon>Bacteria</taxon>
        <taxon>Pseudomonadati</taxon>
        <taxon>Bacteroidota</taxon>
        <taxon>Chitinophagia</taxon>
        <taxon>Chitinophagales</taxon>
        <taxon>Chitinophagaceae</taxon>
        <taxon>Niastella</taxon>
    </lineage>
</organism>
<evidence type="ECO:0000256" key="1">
    <source>
        <dbReference type="SAM" id="Phobius"/>
    </source>
</evidence>
<keyword evidence="1" id="KW-0472">Membrane</keyword>
<keyword evidence="3" id="KW-1185">Reference proteome</keyword>
<proteinExistence type="predicted"/>
<accession>A0ABS3YT17</accession>